<proteinExistence type="inferred from homology"/>
<evidence type="ECO:0000256" key="10">
    <source>
        <dbReference type="PROSITE-ProRule" id="PRU01360"/>
    </source>
</evidence>
<dbReference type="PANTHER" id="PTHR30069:SF29">
    <property type="entry name" value="HEMOGLOBIN AND HEMOGLOBIN-HAPTOGLOBIN-BINDING PROTEIN 1-RELATED"/>
    <property type="match status" value="1"/>
</dbReference>
<evidence type="ECO:0000259" key="15">
    <source>
        <dbReference type="Pfam" id="PF07715"/>
    </source>
</evidence>
<dbReference type="AlphaFoldDB" id="A0A3R9NVT2"/>
<keyword evidence="7 10" id="KW-0472">Membrane</keyword>
<organism evidence="16 17">
    <name type="scientific">Mangrovimonas spongiae</name>
    <dbReference type="NCBI Taxonomy" id="2494697"/>
    <lineage>
        <taxon>Bacteria</taxon>
        <taxon>Pseudomonadati</taxon>
        <taxon>Bacteroidota</taxon>
        <taxon>Flavobacteriia</taxon>
        <taxon>Flavobacteriales</taxon>
        <taxon>Flavobacteriaceae</taxon>
        <taxon>Mangrovimonas</taxon>
    </lineage>
</organism>
<dbReference type="InterPro" id="IPR008969">
    <property type="entry name" value="CarboxyPept-like_regulatory"/>
</dbReference>
<evidence type="ECO:0000256" key="3">
    <source>
        <dbReference type="ARBA" id="ARBA00022452"/>
    </source>
</evidence>
<dbReference type="PANTHER" id="PTHR30069">
    <property type="entry name" value="TONB-DEPENDENT OUTER MEMBRANE RECEPTOR"/>
    <property type="match status" value="1"/>
</dbReference>
<dbReference type="InterPro" id="IPR039426">
    <property type="entry name" value="TonB-dep_rcpt-like"/>
</dbReference>
<dbReference type="Gene3D" id="2.170.130.10">
    <property type="entry name" value="TonB-dependent receptor, plug domain"/>
    <property type="match status" value="1"/>
</dbReference>
<dbReference type="GO" id="GO:0015344">
    <property type="term" value="F:siderophore uptake transmembrane transporter activity"/>
    <property type="evidence" value="ECO:0007669"/>
    <property type="project" value="TreeGrafter"/>
</dbReference>
<dbReference type="SUPFAM" id="SSF56935">
    <property type="entry name" value="Porins"/>
    <property type="match status" value="1"/>
</dbReference>
<evidence type="ECO:0000256" key="5">
    <source>
        <dbReference type="ARBA" id="ARBA00022729"/>
    </source>
</evidence>
<evidence type="ECO:0000256" key="8">
    <source>
        <dbReference type="ARBA" id="ARBA00023170"/>
    </source>
</evidence>
<feature type="compositionally biased region" description="Basic and acidic residues" evidence="12">
    <location>
        <begin position="396"/>
        <end position="410"/>
    </location>
</feature>
<reference evidence="16 17" key="1">
    <citation type="submission" date="2018-12" db="EMBL/GenBank/DDBJ databases">
        <title>Mangrovimonas spongiae sp. nov., a novel member of the genus Mangrovimonas isolated from marine sponge.</title>
        <authorList>
            <person name="Zhuang L."/>
            <person name="Luo L."/>
        </authorList>
    </citation>
    <scope>NUCLEOTIDE SEQUENCE [LARGE SCALE GENOMIC DNA]</scope>
    <source>
        <strain evidence="16 17">HN-E26</strain>
    </source>
</reference>
<protein>
    <submittedName>
        <fullName evidence="16">TonB-dependent receptor</fullName>
    </submittedName>
</protein>
<dbReference type="Pfam" id="PF07715">
    <property type="entry name" value="Plug"/>
    <property type="match status" value="1"/>
</dbReference>
<keyword evidence="3 10" id="KW-1134">Transmembrane beta strand</keyword>
<feature type="signal peptide" evidence="13">
    <location>
        <begin position="1"/>
        <end position="18"/>
    </location>
</feature>
<evidence type="ECO:0000256" key="1">
    <source>
        <dbReference type="ARBA" id="ARBA00004571"/>
    </source>
</evidence>
<keyword evidence="6 11" id="KW-0798">TonB box</keyword>
<dbReference type="RefSeq" id="WP_125468565.1">
    <property type="nucleotide sequence ID" value="NZ_RWBG01000005.1"/>
</dbReference>
<dbReference type="InterPro" id="IPR012910">
    <property type="entry name" value="Plug_dom"/>
</dbReference>
<feature type="region of interest" description="Disordered" evidence="12">
    <location>
        <begin position="371"/>
        <end position="412"/>
    </location>
</feature>
<evidence type="ECO:0000313" key="17">
    <source>
        <dbReference type="Proteomes" id="UP000270620"/>
    </source>
</evidence>
<evidence type="ECO:0000256" key="13">
    <source>
        <dbReference type="SAM" id="SignalP"/>
    </source>
</evidence>
<comment type="subcellular location">
    <subcellularLocation>
        <location evidence="1 10">Cell outer membrane</location>
        <topology evidence="1 10">Multi-pass membrane protein</topology>
    </subcellularLocation>
</comment>
<evidence type="ECO:0000256" key="7">
    <source>
        <dbReference type="ARBA" id="ARBA00023136"/>
    </source>
</evidence>
<evidence type="ECO:0000256" key="2">
    <source>
        <dbReference type="ARBA" id="ARBA00022448"/>
    </source>
</evidence>
<evidence type="ECO:0000256" key="4">
    <source>
        <dbReference type="ARBA" id="ARBA00022692"/>
    </source>
</evidence>
<gene>
    <name evidence="16" type="ORF">EJA19_11740</name>
</gene>
<evidence type="ECO:0000256" key="11">
    <source>
        <dbReference type="RuleBase" id="RU003357"/>
    </source>
</evidence>
<comment type="caution">
    <text evidence="16">The sequence shown here is derived from an EMBL/GenBank/DDBJ whole genome shotgun (WGS) entry which is preliminary data.</text>
</comment>
<keyword evidence="17" id="KW-1185">Reference proteome</keyword>
<evidence type="ECO:0000256" key="9">
    <source>
        <dbReference type="ARBA" id="ARBA00023237"/>
    </source>
</evidence>
<dbReference type="InterPro" id="IPR037066">
    <property type="entry name" value="Plug_dom_sf"/>
</dbReference>
<dbReference type="Gene3D" id="2.60.40.1120">
    <property type="entry name" value="Carboxypeptidase-like, regulatory domain"/>
    <property type="match status" value="1"/>
</dbReference>
<dbReference type="PROSITE" id="PS52016">
    <property type="entry name" value="TONB_DEPENDENT_REC_3"/>
    <property type="match status" value="1"/>
</dbReference>
<feature type="domain" description="TonB-dependent receptor-like beta-barrel" evidence="14">
    <location>
        <begin position="272"/>
        <end position="704"/>
    </location>
</feature>
<keyword evidence="4 10" id="KW-0812">Transmembrane</keyword>
<keyword evidence="9 10" id="KW-0998">Cell outer membrane</keyword>
<feature type="domain" description="TonB-dependent receptor plug" evidence="15">
    <location>
        <begin position="122"/>
        <end position="219"/>
    </location>
</feature>
<evidence type="ECO:0000313" key="16">
    <source>
        <dbReference type="EMBL" id="RSK38721.1"/>
    </source>
</evidence>
<dbReference type="Pfam" id="PF13715">
    <property type="entry name" value="CarbopepD_reg_2"/>
    <property type="match status" value="1"/>
</dbReference>
<keyword evidence="5 13" id="KW-0732">Signal</keyword>
<evidence type="ECO:0000259" key="14">
    <source>
        <dbReference type="Pfam" id="PF00593"/>
    </source>
</evidence>
<feature type="compositionally biased region" description="Basic and acidic residues" evidence="12">
    <location>
        <begin position="371"/>
        <end position="388"/>
    </location>
</feature>
<dbReference type="OrthoDB" id="9795928at2"/>
<dbReference type="EMBL" id="RWBG01000005">
    <property type="protein sequence ID" value="RSK38721.1"/>
    <property type="molecule type" value="Genomic_DNA"/>
</dbReference>
<sequence length="755" mass="84705">MKSILSVILLLVLPALYAQNTIKGQVFDASTSQPIIYASVYLPELEKGTTTNENGDFSLENIPTGDYKIIISSMGYETYSSTITFPTEKTFSFSLTPSAIEMEEVIISTPFHKLQSENVMKVERKSIQELKTKGAVTLSDGITTIAGVESVTTGTGIGKPVIRGLSSNRVLVYTQGVRLENQQFGSEHGLGINDAGIESVEVIKGPSSLLYGSDALGGVLYLNPERFANSNESQANISGRYFSNTQGFNTSAGYKASGEKFKVLFRGSMAEHADYDTKDYRITNTRFTEKDFKAGLGFQDTNFKTELRYNINASKIGIPEEIGDQSTNVTPLLPNQELTNHIFSSKSTVFFNNSSLDINLGYTYNDRKEFEDEHHHEHDAHDDHADEDHHEDEDEHDSHEEENHEEEHPSLHMKLKTFNYDVKYNLPKMGRFETIVGIQGMHQTNTNYGEEELIPNATTNDIGILATTHIHFTNLDVQLGARYDNRKITLDYNTLNRNFNSFNGAIGFKTNLTKSISARLNVASGFRAPNLAELTSNGIHHGSNRYEIGNINLDNEQNIQLDVNLEYKNKHVELFVNGFYNHINNYIFLSPDGTEIEENPVYNYIQDNAKLYGGEIGFHLHPHPVHWLHLESSFETVTGKQDNSNYLPLIPANSINNTLRVEYNTNWLNNGFAFVRLKSTFQQNNVSTFETKTNGYNLLSAGFGGMVKVFNNPLEITISGTNLTNKSYVNHLSRLKYDGLNNMGRNITIGLHYSI</sequence>
<dbReference type="InterPro" id="IPR036942">
    <property type="entry name" value="Beta-barrel_TonB_sf"/>
</dbReference>
<dbReference type="Gene3D" id="2.40.170.20">
    <property type="entry name" value="TonB-dependent receptor, beta-barrel domain"/>
    <property type="match status" value="1"/>
</dbReference>
<dbReference type="SUPFAM" id="SSF49464">
    <property type="entry name" value="Carboxypeptidase regulatory domain-like"/>
    <property type="match status" value="1"/>
</dbReference>
<dbReference type="GO" id="GO:0009279">
    <property type="term" value="C:cell outer membrane"/>
    <property type="evidence" value="ECO:0007669"/>
    <property type="project" value="UniProtKB-SubCell"/>
</dbReference>
<keyword evidence="2 10" id="KW-0813">Transport</keyword>
<name>A0A3R9NVT2_9FLAO</name>
<evidence type="ECO:0000256" key="12">
    <source>
        <dbReference type="SAM" id="MobiDB-lite"/>
    </source>
</evidence>
<dbReference type="GO" id="GO:0044718">
    <property type="term" value="P:siderophore transmembrane transport"/>
    <property type="evidence" value="ECO:0007669"/>
    <property type="project" value="TreeGrafter"/>
</dbReference>
<keyword evidence="8 16" id="KW-0675">Receptor</keyword>
<dbReference type="Proteomes" id="UP000270620">
    <property type="component" value="Unassembled WGS sequence"/>
</dbReference>
<feature type="chain" id="PRO_5018699688" evidence="13">
    <location>
        <begin position="19"/>
        <end position="755"/>
    </location>
</feature>
<comment type="similarity">
    <text evidence="10 11">Belongs to the TonB-dependent receptor family.</text>
</comment>
<dbReference type="Pfam" id="PF00593">
    <property type="entry name" value="TonB_dep_Rec_b-barrel"/>
    <property type="match status" value="1"/>
</dbReference>
<dbReference type="InterPro" id="IPR000531">
    <property type="entry name" value="Beta-barrel_TonB"/>
</dbReference>
<accession>A0A3R9NVT2</accession>
<evidence type="ECO:0000256" key="6">
    <source>
        <dbReference type="ARBA" id="ARBA00023077"/>
    </source>
</evidence>